<dbReference type="InParanoid" id="C8X8Z7"/>
<dbReference type="InterPro" id="IPR007168">
    <property type="entry name" value="Phageshock_PspC_N"/>
</dbReference>
<name>C8X8Z7_NAKMY</name>
<gene>
    <name evidence="8" type="ordered locus">Namu_4820</name>
</gene>
<evidence type="ECO:0000256" key="3">
    <source>
        <dbReference type="ARBA" id="ARBA00022692"/>
    </source>
</evidence>
<dbReference type="InterPro" id="IPR052027">
    <property type="entry name" value="PspC"/>
</dbReference>
<evidence type="ECO:0000256" key="5">
    <source>
        <dbReference type="ARBA" id="ARBA00023136"/>
    </source>
</evidence>
<comment type="subcellular location">
    <subcellularLocation>
        <location evidence="1">Cell membrane</location>
        <topology evidence="1">Single-pass membrane protein</topology>
    </subcellularLocation>
</comment>
<reference evidence="9" key="1">
    <citation type="submission" date="2009-09" db="EMBL/GenBank/DDBJ databases">
        <title>The complete genome of Nakamurella multipartita DSM 44233.</title>
        <authorList>
            <consortium name="US DOE Joint Genome Institute (JGI-PGF)"/>
            <person name="Lucas S."/>
            <person name="Copeland A."/>
            <person name="Lapidus A."/>
            <person name="Glavina del Rio T."/>
            <person name="Dalin E."/>
            <person name="Tice H."/>
            <person name="Bruce D."/>
            <person name="Goodwin L."/>
            <person name="Pitluck S."/>
            <person name="Kyrpides N."/>
            <person name="Mavromatis K."/>
            <person name="Ivanova N."/>
            <person name="Ovchinnikova G."/>
            <person name="Sims D."/>
            <person name="Meincke L."/>
            <person name="Brettin T."/>
            <person name="Detter J.C."/>
            <person name="Han C."/>
            <person name="Larimer F."/>
            <person name="Land M."/>
            <person name="Hauser L."/>
            <person name="Markowitz V."/>
            <person name="Cheng J.-F."/>
            <person name="Hugenholtz P."/>
            <person name="Woyke T."/>
            <person name="Wu D."/>
            <person name="Klenk H.-P."/>
            <person name="Eisen J.A."/>
        </authorList>
    </citation>
    <scope>NUCLEOTIDE SEQUENCE [LARGE SCALE GENOMIC DNA]</scope>
    <source>
        <strain evidence="9">ATCC 700099 / DSM 44233 / CIP 104796 / JCM 9543 / NBRC 105858 / Y-104</strain>
    </source>
</reference>
<evidence type="ECO:0000259" key="7">
    <source>
        <dbReference type="Pfam" id="PF04024"/>
    </source>
</evidence>
<dbReference type="HOGENOM" id="CLU_143433_4_3_11"/>
<dbReference type="OrthoDB" id="7359894at2"/>
<keyword evidence="3 6" id="KW-0812">Transmembrane</keyword>
<dbReference type="GO" id="GO:0005886">
    <property type="term" value="C:plasma membrane"/>
    <property type="evidence" value="ECO:0007669"/>
    <property type="project" value="UniProtKB-SubCell"/>
</dbReference>
<accession>C8X8Z7</accession>
<proteinExistence type="predicted"/>
<keyword evidence="9" id="KW-1185">Reference proteome</keyword>
<organism evidence="8 9">
    <name type="scientific">Nakamurella multipartita (strain ATCC 700099 / DSM 44233 / CIP 104796 / JCM 9543 / NBRC 105858 / Y-104)</name>
    <name type="common">Microsphaera multipartita</name>
    <dbReference type="NCBI Taxonomy" id="479431"/>
    <lineage>
        <taxon>Bacteria</taxon>
        <taxon>Bacillati</taxon>
        <taxon>Actinomycetota</taxon>
        <taxon>Actinomycetes</taxon>
        <taxon>Nakamurellales</taxon>
        <taxon>Nakamurellaceae</taxon>
        <taxon>Nakamurella</taxon>
    </lineage>
</organism>
<reference evidence="8 9" key="2">
    <citation type="journal article" date="2010" name="Stand. Genomic Sci.">
        <title>Complete genome sequence of Nakamurella multipartita type strain (Y-104).</title>
        <authorList>
            <person name="Tice H."/>
            <person name="Mayilraj S."/>
            <person name="Sims D."/>
            <person name="Lapidus A."/>
            <person name="Nolan M."/>
            <person name="Lucas S."/>
            <person name="Glavina Del Rio T."/>
            <person name="Copeland A."/>
            <person name="Cheng J.F."/>
            <person name="Meincke L."/>
            <person name="Bruce D."/>
            <person name="Goodwin L."/>
            <person name="Pitluck S."/>
            <person name="Ivanova N."/>
            <person name="Mavromatis K."/>
            <person name="Ovchinnikova G."/>
            <person name="Pati A."/>
            <person name="Chen A."/>
            <person name="Palaniappan K."/>
            <person name="Land M."/>
            <person name="Hauser L."/>
            <person name="Chang Y.J."/>
            <person name="Jeffries C.D."/>
            <person name="Detter J.C."/>
            <person name="Brettin T."/>
            <person name="Rohde M."/>
            <person name="Goker M."/>
            <person name="Bristow J."/>
            <person name="Eisen J.A."/>
            <person name="Markowitz V."/>
            <person name="Hugenholtz P."/>
            <person name="Kyrpides N.C."/>
            <person name="Klenk H.P."/>
            <person name="Chen F."/>
        </authorList>
    </citation>
    <scope>NUCLEOTIDE SEQUENCE [LARGE SCALE GENOMIC DNA]</scope>
    <source>
        <strain evidence="9">ATCC 700099 / DSM 44233 / CIP 104796 / JCM 9543 / NBRC 105858 / Y-104</strain>
    </source>
</reference>
<dbReference type="STRING" id="479431.Namu_4820"/>
<evidence type="ECO:0000313" key="9">
    <source>
        <dbReference type="Proteomes" id="UP000002218"/>
    </source>
</evidence>
<dbReference type="PANTHER" id="PTHR33885:SF3">
    <property type="entry name" value="PHAGE SHOCK PROTEIN C"/>
    <property type="match status" value="1"/>
</dbReference>
<evidence type="ECO:0000256" key="4">
    <source>
        <dbReference type="ARBA" id="ARBA00022989"/>
    </source>
</evidence>
<dbReference type="EMBL" id="CP001737">
    <property type="protein sequence ID" value="ACV81095.1"/>
    <property type="molecule type" value="Genomic_DNA"/>
</dbReference>
<evidence type="ECO:0000313" key="8">
    <source>
        <dbReference type="EMBL" id="ACV81095.1"/>
    </source>
</evidence>
<keyword evidence="4 6" id="KW-1133">Transmembrane helix</keyword>
<sequence length="66" mass="7061">MTTPERPYRRLTLSTTDKMIGGVCGGIAAYFNVDPTLIRLIAVVLALVGGGGIIAYLLAWLIMPKP</sequence>
<evidence type="ECO:0000256" key="6">
    <source>
        <dbReference type="SAM" id="Phobius"/>
    </source>
</evidence>
<dbReference type="KEGG" id="nml:Namu_4820"/>
<evidence type="ECO:0000256" key="1">
    <source>
        <dbReference type="ARBA" id="ARBA00004162"/>
    </source>
</evidence>
<keyword evidence="5 6" id="KW-0472">Membrane</keyword>
<dbReference type="RefSeq" id="WP_015749906.1">
    <property type="nucleotide sequence ID" value="NC_013235.1"/>
</dbReference>
<evidence type="ECO:0000256" key="2">
    <source>
        <dbReference type="ARBA" id="ARBA00022475"/>
    </source>
</evidence>
<keyword evidence="2" id="KW-1003">Cell membrane</keyword>
<dbReference type="Pfam" id="PF04024">
    <property type="entry name" value="PspC"/>
    <property type="match status" value="1"/>
</dbReference>
<dbReference type="Proteomes" id="UP000002218">
    <property type="component" value="Chromosome"/>
</dbReference>
<feature type="transmembrane region" description="Helical" evidence="6">
    <location>
        <begin position="37"/>
        <end position="62"/>
    </location>
</feature>
<protein>
    <submittedName>
        <fullName evidence="8">Phage shock protein C, PspC</fullName>
    </submittedName>
</protein>
<feature type="domain" description="Phage shock protein PspC N-terminal" evidence="7">
    <location>
        <begin position="9"/>
        <end position="65"/>
    </location>
</feature>
<dbReference type="PANTHER" id="PTHR33885">
    <property type="entry name" value="PHAGE SHOCK PROTEIN C"/>
    <property type="match status" value="1"/>
</dbReference>
<dbReference type="AlphaFoldDB" id="C8X8Z7"/>
<dbReference type="eggNOG" id="COG1983">
    <property type="taxonomic scope" value="Bacteria"/>
</dbReference>